<dbReference type="AlphaFoldDB" id="A0A542XDF0"/>
<comment type="caution">
    <text evidence="8">The sequence shown here is derived from an EMBL/GenBank/DDBJ whole genome shotgun (WGS) entry which is preliminary data.</text>
</comment>
<keyword evidence="2" id="KW-1003">Cell membrane</keyword>
<name>A0A542XDF0_9MICO</name>
<dbReference type="GO" id="GO:0005886">
    <property type="term" value="C:plasma membrane"/>
    <property type="evidence" value="ECO:0007669"/>
    <property type="project" value="UniProtKB-SubCell"/>
</dbReference>
<evidence type="ECO:0000313" key="9">
    <source>
        <dbReference type="Proteomes" id="UP000318336"/>
    </source>
</evidence>
<organism evidence="8 9">
    <name type="scientific">Barrientosiimonas humi</name>
    <dbReference type="NCBI Taxonomy" id="999931"/>
    <lineage>
        <taxon>Bacteria</taxon>
        <taxon>Bacillati</taxon>
        <taxon>Actinomycetota</taxon>
        <taxon>Actinomycetes</taxon>
        <taxon>Micrococcales</taxon>
        <taxon>Dermacoccaceae</taxon>
        <taxon>Barrientosiimonas</taxon>
    </lineage>
</organism>
<dbReference type="OrthoDB" id="3217742at2"/>
<evidence type="ECO:0000256" key="2">
    <source>
        <dbReference type="ARBA" id="ARBA00022475"/>
    </source>
</evidence>
<keyword evidence="3 6" id="KW-0812">Transmembrane</keyword>
<dbReference type="RefSeq" id="WP_142005838.1">
    <property type="nucleotide sequence ID" value="NZ_CAJTBP010000001.1"/>
</dbReference>
<feature type="transmembrane region" description="Helical" evidence="6">
    <location>
        <begin position="6"/>
        <end position="23"/>
    </location>
</feature>
<feature type="transmembrane region" description="Helical" evidence="6">
    <location>
        <begin position="254"/>
        <end position="271"/>
    </location>
</feature>
<keyword evidence="9" id="KW-1185">Reference proteome</keyword>
<protein>
    <submittedName>
        <fullName evidence="8">Tight adherence protein B</fullName>
    </submittedName>
</protein>
<dbReference type="PANTHER" id="PTHR35007:SF2">
    <property type="entry name" value="PILUS ASSEMBLE PROTEIN"/>
    <property type="match status" value="1"/>
</dbReference>
<dbReference type="InterPro" id="IPR018076">
    <property type="entry name" value="T2SS_GspF_dom"/>
</dbReference>
<evidence type="ECO:0000256" key="6">
    <source>
        <dbReference type="SAM" id="Phobius"/>
    </source>
</evidence>
<dbReference type="EMBL" id="VFOK01000001">
    <property type="protein sequence ID" value="TQL33870.1"/>
    <property type="molecule type" value="Genomic_DNA"/>
</dbReference>
<reference evidence="8 9" key="1">
    <citation type="submission" date="2019-06" db="EMBL/GenBank/DDBJ databases">
        <title>Sequencing the genomes of 1000 actinobacteria strains.</title>
        <authorList>
            <person name="Klenk H.-P."/>
        </authorList>
    </citation>
    <scope>NUCLEOTIDE SEQUENCE [LARGE SCALE GENOMIC DNA]</scope>
    <source>
        <strain evidence="8 9">DSM 24617</strain>
    </source>
</reference>
<evidence type="ECO:0000256" key="1">
    <source>
        <dbReference type="ARBA" id="ARBA00004651"/>
    </source>
</evidence>
<dbReference type="Pfam" id="PF00482">
    <property type="entry name" value="T2SSF"/>
    <property type="match status" value="1"/>
</dbReference>
<comment type="subcellular location">
    <subcellularLocation>
        <location evidence="1">Cell membrane</location>
        <topology evidence="1">Multi-pass membrane protein</topology>
    </subcellularLocation>
</comment>
<gene>
    <name evidence="8" type="ORF">FB554_2026</name>
</gene>
<proteinExistence type="predicted"/>
<keyword evidence="5 6" id="KW-0472">Membrane</keyword>
<feature type="domain" description="Type II secretion system protein GspF" evidence="7">
    <location>
        <begin position="117"/>
        <end position="241"/>
    </location>
</feature>
<feature type="transmembrane region" description="Helical" evidence="6">
    <location>
        <begin position="78"/>
        <end position="99"/>
    </location>
</feature>
<evidence type="ECO:0000313" key="8">
    <source>
        <dbReference type="EMBL" id="TQL33870.1"/>
    </source>
</evidence>
<dbReference type="PANTHER" id="PTHR35007">
    <property type="entry name" value="INTEGRAL MEMBRANE PROTEIN-RELATED"/>
    <property type="match status" value="1"/>
</dbReference>
<evidence type="ECO:0000259" key="7">
    <source>
        <dbReference type="Pfam" id="PF00482"/>
    </source>
</evidence>
<evidence type="ECO:0000256" key="4">
    <source>
        <dbReference type="ARBA" id="ARBA00022989"/>
    </source>
</evidence>
<keyword evidence="4 6" id="KW-1133">Transmembrane helix</keyword>
<feature type="transmembrane region" description="Helical" evidence="6">
    <location>
        <begin position="222"/>
        <end position="242"/>
    </location>
</feature>
<dbReference type="Proteomes" id="UP000318336">
    <property type="component" value="Unassembled WGS sequence"/>
</dbReference>
<sequence length="288" mass="31471">MTGTALGLTLGLGLFCVWWSFWPRTEEPVDAGRPSRADRLRDDIAQAGWSAVTVGRLLTACVLLGVCGGLLVLGLTRVPALGLLAAGGAGYAPIALLRARARRRRKQLRDVWPDVVDHIASAVRAGLALPESLAQLSVRGPEELRPVFADFAQDYRTTGRFHDCLDALKTRLSDPVADRLIESLRIAREVGGTDLGRLLRTLSTFLREDARTRAELEARQSWTVNAARLALCAPWIVLLMLATNGQSLDAYRTPAGVLVLAFGGAVSLLAYRIMRRIGRLPEEVRIMR</sequence>
<evidence type="ECO:0000256" key="3">
    <source>
        <dbReference type="ARBA" id="ARBA00022692"/>
    </source>
</evidence>
<feature type="transmembrane region" description="Helical" evidence="6">
    <location>
        <begin position="44"/>
        <end position="72"/>
    </location>
</feature>
<evidence type="ECO:0000256" key="5">
    <source>
        <dbReference type="ARBA" id="ARBA00023136"/>
    </source>
</evidence>
<accession>A0A542XDF0</accession>